<reference evidence="1 2" key="1">
    <citation type="submission" date="2006-12" db="EMBL/GenBank/DDBJ databases">
        <title>Complete sequence of Chlorobium phaeobacteroides DSM 266.</title>
        <authorList>
            <consortium name="US DOE Joint Genome Institute"/>
            <person name="Copeland A."/>
            <person name="Lucas S."/>
            <person name="Lapidus A."/>
            <person name="Barry K."/>
            <person name="Detter J.C."/>
            <person name="Glavina del Rio T."/>
            <person name="Hammon N."/>
            <person name="Israni S."/>
            <person name="Pitluck S."/>
            <person name="Goltsman E."/>
            <person name="Schmutz J."/>
            <person name="Larimer F."/>
            <person name="Land M."/>
            <person name="Hauser L."/>
            <person name="Mikhailova N."/>
            <person name="Li T."/>
            <person name="Overmann J."/>
            <person name="Bryant D.A."/>
            <person name="Richardson P."/>
        </authorList>
    </citation>
    <scope>NUCLEOTIDE SEQUENCE [LARGE SCALE GENOMIC DNA]</scope>
    <source>
        <strain evidence="1 2">DSM 266</strain>
    </source>
</reference>
<accession>A1BJD8</accession>
<proteinExistence type="predicted"/>
<dbReference type="HOGENOM" id="CLU_093087_0_0_10"/>
<dbReference type="Proteomes" id="UP000008701">
    <property type="component" value="Chromosome"/>
</dbReference>
<keyword evidence="2" id="KW-1185">Reference proteome</keyword>
<evidence type="ECO:0000313" key="1">
    <source>
        <dbReference type="EMBL" id="ABL66515.1"/>
    </source>
</evidence>
<gene>
    <name evidence="1" type="ordered locus">Cpha266_2527</name>
</gene>
<sequence>MSFTGKVFSEPISSTPAIGETVILSVHTSQNKIIWPNRAAKSLTTPSGWGASWGVIFVGAGITDPAAYSTEPDVAISFGMGLGNPVTNLGIQLSPTIWDVSKFDNFSLSCKVHRYLGKATSLAIGGENLFADKKKTDTGESYYIVISHAFQNVHSHNPDVSALHASFGIGSGRFDEKSPLDIQSGKGRYGTYVFGSLAYEIFPSANIVIDWNGLNLSAGVALSPFQKIPVGMTLGVADITNYSGDRLRFIASVGYAYQF</sequence>
<evidence type="ECO:0000313" key="2">
    <source>
        <dbReference type="Proteomes" id="UP000008701"/>
    </source>
</evidence>
<dbReference type="STRING" id="290317.Cpha266_2527"/>
<protein>
    <submittedName>
        <fullName evidence="1">Uncharacterized protein</fullName>
    </submittedName>
</protein>
<dbReference type="KEGG" id="cph:Cpha266_2527"/>
<dbReference type="EMBL" id="CP000492">
    <property type="protein sequence ID" value="ABL66515.1"/>
    <property type="molecule type" value="Genomic_DNA"/>
</dbReference>
<name>A1BJD8_CHLPD</name>
<dbReference type="eggNOG" id="ENOG5031N09">
    <property type="taxonomic scope" value="Bacteria"/>
</dbReference>
<organism evidence="1 2">
    <name type="scientific">Chlorobium phaeobacteroides (strain DSM 266 / SMG 266 / 2430)</name>
    <dbReference type="NCBI Taxonomy" id="290317"/>
    <lineage>
        <taxon>Bacteria</taxon>
        <taxon>Pseudomonadati</taxon>
        <taxon>Chlorobiota</taxon>
        <taxon>Chlorobiia</taxon>
        <taxon>Chlorobiales</taxon>
        <taxon>Chlorobiaceae</taxon>
        <taxon>Chlorobium/Pelodictyon group</taxon>
        <taxon>Chlorobium</taxon>
    </lineage>
</organism>
<dbReference type="AlphaFoldDB" id="A1BJD8"/>